<evidence type="ECO:0000313" key="4">
    <source>
        <dbReference type="EMBL" id="KUO04622.1"/>
    </source>
</evidence>
<feature type="region of interest" description="Disordered" evidence="2">
    <location>
        <begin position="357"/>
        <end position="393"/>
    </location>
</feature>
<dbReference type="OrthoDB" id="92877at2"/>
<dbReference type="PROSITE" id="PS50994">
    <property type="entry name" value="INTEGRASE"/>
    <property type="match status" value="1"/>
</dbReference>
<protein>
    <submittedName>
        <fullName evidence="4">Transposase</fullName>
    </submittedName>
</protein>
<sequence length="501" mass="55417">MKSKEEIMEILEAYDLTGSYRAAAELAGCDHHTVKRYVELRDQGGDATKRLPRPKMIDDFLPKVEELIERSGGRIGADRVHDKIKAMGFTGTDRTTRRAVAAAKASYRAGHRRVFRPWIPEPGLWIQWDWGDGPKIAGRKTWLWCAWLAWSRFRVVIPVLDKTLPTIASCLDATLRQIGGAPTYALTDNERTVTSDHIARIPVRNPQIIEIGHHYGLTIRTCVPADPQSKGGSEATVRIAKRDLVPTDINLRPGYRDFSELEEACRQFTTEVNNKVHRASRRRPIEALAEEVHRLHRLPENPFTAALGTTRKVANDATISVDSVRYSVPHQLAGQTVWARFHGDELVVTAVTEDGAAEAARHRRSTPGNPSIKDEHYPPREEEPGERTPKAASAEEAAFLQLGPGAASWLVEAAASGARRMRPKMAEAVQLAKLHGAAEVDRALGTAAIAGRFAENDLISILDHHIGRHVAEPTRASEDHSLQPGTSAWSRFGVAPEGEEI</sequence>
<dbReference type="GO" id="GO:0003676">
    <property type="term" value="F:nucleic acid binding"/>
    <property type="evidence" value="ECO:0007669"/>
    <property type="project" value="InterPro"/>
</dbReference>
<dbReference type="InterPro" id="IPR012337">
    <property type="entry name" value="RNaseH-like_sf"/>
</dbReference>
<accession>A0A117RR33</accession>
<dbReference type="PANTHER" id="PTHR35004">
    <property type="entry name" value="TRANSPOSASE RV3428C-RELATED"/>
    <property type="match status" value="1"/>
</dbReference>
<reference evidence="4 5" key="1">
    <citation type="submission" date="2015-10" db="EMBL/GenBank/DDBJ databases">
        <title>Draft genome sequence of Streptomyces caeruleatus NRRL B-24802, type strain for the species Streptomyces caeruleatus.</title>
        <authorList>
            <person name="Ruckert C."/>
            <person name="Winkler A."/>
            <person name="Kalinowski J."/>
            <person name="Kampfer P."/>
            <person name="Glaeser S."/>
        </authorList>
    </citation>
    <scope>NUCLEOTIDE SEQUENCE [LARGE SCALE GENOMIC DNA]</scope>
    <source>
        <strain evidence="4 5">NRRL B-24802</strain>
    </source>
</reference>
<comment type="similarity">
    <text evidence="1">Belongs to the transposase IS21/IS408/IS1162 family.</text>
</comment>
<dbReference type="InterPro" id="IPR036397">
    <property type="entry name" value="RNaseH_sf"/>
</dbReference>
<dbReference type="AlphaFoldDB" id="A0A117RR33"/>
<dbReference type="GO" id="GO:0015074">
    <property type="term" value="P:DNA integration"/>
    <property type="evidence" value="ECO:0007669"/>
    <property type="project" value="InterPro"/>
</dbReference>
<dbReference type="RefSeq" id="WP_062717812.1">
    <property type="nucleotide sequence ID" value="NZ_KQ948926.1"/>
</dbReference>
<dbReference type="Pfam" id="PF22483">
    <property type="entry name" value="Mu-transpos_C_2"/>
    <property type="match status" value="1"/>
</dbReference>
<dbReference type="SUPFAM" id="SSF53098">
    <property type="entry name" value="Ribonuclease H-like"/>
    <property type="match status" value="1"/>
</dbReference>
<evidence type="ECO:0000256" key="2">
    <source>
        <dbReference type="SAM" id="MobiDB-lite"/>
    </source>
</evidence>
<evidence type="ECO:0000259" key="3">
    <source>
        <dbReference type="PROSITE" id="PS50994"/>
    </source>
</evidence>
<dbReference type="STRING" id="661399.AQJ67_10495"/>
<feature type="compositionally biased region" description="Basic and acidic residues" evidence="2">
    <location>
        <begin position="372"/>
        <end position="389"/>
    </location>
</feature>
<dbReference type="InterPro" id="IPR001584">
    <property type="entry name" value="Integrase_cat-core"/>
</dbReference>
<proteinExistence type="inferred from homology"/>
<evidence type="ECO:0000256" key="1">
    <source>
        <dbReference type="ARBA" id="ARBA00009277"/>
    </source>
</evidence>
<comment type="caution">
    <text evidence="4">The sequence shown here is derived from an EMBL/GenBank/DDBJ whole genome shotgun (WGS) entry which is preliminary data.</text>
</comment>
<dbReference type="InterPro" id="IPR054353">
    <property type="entry name" value="IstA-like_C"/>
</dbReference>
<name>A0A117RR33_9ACTN</name>
<dbReference type="Proteomes" id="UP000053429">
    <property type="component" value="Unassembled WGS sequence"/>
</dbReference>
<dbReference type="Gene3D" id="3.30.420.10">
    <property type="entry name" value="Ribonuclease H-like superfamily/Ribonuclease H"/>
    <property type="match status" value="1"/>
</dbReference>
<keyword evidence="5" id="KW-1185">Reference proteome</keyword>
<feature type="region of interest" description="Disordered" evidence="2">
    <location>
        <begin position="473"/>
        <end position="501"/>
    </location>
</feature>
<organism evidence="4 5">
    <name type="scientific">Streptomyces caeruleatus</name>
    <dbReference type="NCBI Taxonomy" id="661399"/>
    <lineage>
        <taxon>Bacteria</taxon>
        <taxon>Bacillati</taxon>
        <taxon>Actinomycetota</taxon>
        <taxon>Actinomycetes</taxon>
        <taxon>Kitasatosporales</taxon>
        <taxon>Streptomycetaceae</taxon>
        <taxon>Streptomyces</taxon>
    </lineage>
</organism>
<dbReference type="EMBL" id="LMWY01000011">
    <property type="protein sequence ID" value="KUO04622.1"/>
    <property type="molecule type" value="Genomic_DNA"/>
</dbReference>
<feature type="domain" description="Integrase catalytic" evidence="3">
    <location>
        <begin position="116"/>
        <end position="292"/>
    </location>
</feature>
<gene>
    <name evidence="4" type="ORF">AQJ67_10495</name>
</gene>
<evidence type="ECO:0000313" key="5">
    <source>
        <dbReference type="Proteomes" id="UP000053429"/>
    </source>
</evidence>